<evidence type="ECO:0000256" key="3">
    <source>
        <dbReference type="ARBA" id="ARBA00009094"/>
    </source>
</evidence>
<dbReference type="FunFam" id="3.30.1370.10:FF:000027">
    <property type="entry name" value="insulin-like growth factor 2 mRNA-binding protein 3 isoform X1"/>
    <property type="match status" value="1"/>
</dbReference>
<keyword evidence="7" id="KW-0509">mRNA transport</keyword>
<sequence length="542" mass="59776">MNKLYIGNVSEQASALDLESIFEQWKIPFSAPFLVKSGYAFVDCPDEKVAMRAIDTLSGETFVRSLCGFVHPPNELRSCKLQIRNIPPHMQWEVLDGLLVQYGTVESCEQVNTDTETAVVNVRYSAKDQAREALDKLNGFLMENYALKVSYIPDETAAADAPAVGGRRGFNPRGPPRQGSPNLGARPKLQSDVPLRMLVPTQFVGAIIGKEGATIRNITKQTHSKIDIHRKENAGAAEKPITVHSTPEGCSSACQNIMEIMQKEAIDTKITEEIPLKILAHNNFVGRLIGKEGRNLKKIEQDTDTKITISPLQDLTLYNPERTITVKGTLEACGKAEEEIMKKIRESYENDVAAMHVMYLCQQAQVESETVHLFIPALAVGAIIGKQGQHIKQLSRFAGASIKIAPADGIDTKQRMVIITGPPEAQFKAQGRIFGKLKEENFFGPKEEVKLEAHIKVPSFAAGRVIGKGGKTVNELQNLTSAEVVVPRDQTPDENDQVVVKITGHFYASQLAQRKIQEIISQVRRQQQPKASATGPPVARRK</sequence>
<dbReference type="GO" id="GO:0005634">
    <property type="term" value="C:nucleus"/>
    <property type="evidence" value="ECO:0007669"/>
    <property type="project" value="UniProtKB-SubCell"/>
</dbReference>
<dbReference type="InterPro" id="IPR036612">
    <property type="entry name" value="KH_dom_type_1_sf"/>
</dbReference>
<proteinExistence type="inferred from homology"/>
<accession>A0A673LTZ5</accession>
<reference evidence="14" key="1">
    <citation type="submission" date="2025-08" db="UniProtKB">
        <authorList>
            <consortium name="Ensembl"/>
        </authorList>
    </citation>
    <scope>IDENTIFICATION</scope>
</reference>
<dbReference type="Proteomes" id="UP000472270">
    <property type="component" value="Unassembled WGS sequence"/>
</dbReference>
<evidence type="ECO:0000256" key="2">
    <source>
        <dbReference type="ARBA" id="ARBA00004496"/>
    </source>
</evidence>
<dbReference type="Pfam" id="PF00076">
    <property type="entry name" value="RRM_1"/>
    <property type="match status" value="1"/>
</dbReference>
<dbReference type="SUPFAM" id="SSF54928">
    <property type="entry name" value="RNA-binding domain, RBD"/>
    <property type="match status" value="1"/>
</dbReference>
<keyword evidence="15" id="KW-1185">Reference proteome</keyword>
<keyword evidence="6" id="KW-0677">Repeat</keyword>
<dbReference type="SMART" id="SM00360">
    <property type="entry name" value="RRM"/>
    <property type="match status" value="2"/>
</dbReference>
<evidence type="ECO:0000256" key="1">
    <source>
        <dbReference type="ARBA" id="ARBA00004123"/>
    </source>
</evidence>
<dbReference type="CDD" id="cd12630">
    <property type="entry name" value="RRM2_IGF2BP3"/>
    <property type="match status" value="1"/>
</dbReference>
<evidence type="ECO:0000256" key="6">
    <source>
        <dbReference type="ARBA" id="ARBA00022737"/>
    </source>
</evidence>
<dbReference type="GO" id="GO:0005737">
    <property type="term" value="C:cytoplasm"/>
    <property type="evidence" value="ECO:0007669"/>
    <property type="project" value="UniProtKB-SubCell"/>
</dbReference>
<dbReference type="InterPro" id="IPR004088">
    <property type="entry name" value="KH_dom_type_1"/>
</dbReference>
<reference evidence="14" key="2">
    <citation type="submission" date="2025-09" db="UniProtKB">
        <authorList>
            <consortium name="Ensembl"/>
        </authorList>
    </citation>
    <scope>IDENTIFICATION</scope>
</reference>
<dbReference type="Ensembl" id="ENSSRHT00000081596.1">
    <property type="protein sequence ID" value="ENSSRHP00000079444.1"/>
    <property type="gene ID" value="ENSSRHG00000037284.1"/>
</dbReference>
<dbReference type="GO" id="GO:0006417">
    <property type="term" value="P:regulation of translation"/>
    <property type="evidence" value="ECO:0007669"/>
    <property type="project" value="UniProtKB-KW"/>
</dbReference>
<feature type="domain" description="RRM" evidence="13">
    <location>
        <begin position="2"/>
        <end position="88"/>
    </location>
</feature>
<dbReference type="InterPro" id="IPR012677">
    <property type="entry name" value="Nucleotide-bd_a/b_plait_sf"/>
</dbReference>
<evidence type="ECO:0000256" key="7">
    <source>
        <dbReference type="ARBA" id="ARBA00022816"/>
    </source>
</evidence>
<feature type="domain" description="RRM" evidence="13">
    <location>
        <begin position="79"/>
        <end position="154"/>
    </location>
</feature>
<keyword evidence="9 11" id="KW-0694">RNA-binding</keyword>
<evidence type="ECO:0000256" key="10">
    <source>
        <dbReference type="ARBA" id="ARBA00023242"/>
    </source>
</evidence>
<dbReference type="CDD" id="cd22498">
    <property type="entry name" value="KH-I_IGF2BP3_rpt3"/>
    <property type="match status" value="1"/>
</dbReference>
<dbReference type="GO" id="GO:0051028">
    <property type="term" value="P:mRNA transport"/>
    <property type="evidence" value="ECO:0007669"/>
    <property type="project" value="UniProtKB-KW"/>
</dbReference>
<evidence type="ECO:0000256" key="5">
    <source>
        <dbReference type="ARBA" id="ARBA00022490"/>
    </source>
</evidence>
<organism evidence="14 15">
    <name type="scientific">Sinocyclocheilus rhinocerous</name>
    <dbReference type="NCBI Taxonomy" id="307959"/>
    <lineage>
        <taxon>Eukaryota</taxon>
        <taxon>Metazoa</taxon>
        <taxon>Chordata</taxon>
        <taxon>Craniata</taxon>
        <taxon>Vertebrata</taxon>
        <taxon>Euteleostomi</taxon>
        <taxon>Actinopterygii</taxon>
        <taxon>Neopterygii</taxon>
        <taxon>Teleostei</taxon>
        <taxon>Ostariophysi</taxon>
        <taxon>Cypriniformes</taxon>
        <taxon>Cyprinidae</taxon>
        <taxon>Cyprininae</taxon>
        <taxon>Sinocyclocheilus</taxon>
    </lineage>
</organism>
<feature type="region of interest" description="Disordered" evidence="12">
    <location>
        <begin position="162"/>
        <end position="188"/>
    </location>
</feature>
<feature type="compositionally biased region" description="Polar residues" evidence="12">
    <location>
        <begin position="522"/>
        <end position="531"/>
    </location>
</feature>
<dbReference type="PROSITE" id="PS50102">
    <property type="entry name" value="RRM"/>
    <property type="match status" value="2"/>
</dbReference>
<dbReference type="FunFam" id="3.30.310.210:FF:000001">
    <property type="entry name" value="insulin-like growth factor 2 mRNA-binding protein 1 isoform X1"/>
    <property type="match status" value="1"/>
</dbReference>
<keyword evidence="4" id="KW-0813">Transport</keyword>
<dbReference type="InterPro" id="IPR004087">
    <property type="entry name" value="KH_dom"/>
</dbReference>
<gene>
    <name evidence="14" type="primary">LOC107748676</name>
</gene>
<dbReference type="Gene3D" id="3.30.70.330">
    <property type="match status" value="2"/>
</dbReference>
<evidence type="ECO:0000256" key="9">
    <source>
        <dbReference type="ARBA" id="ARBA00022884"/>
    </source>
</evidence>
<dbReference type="Pfam" id="PF00013">
    <property type="entry name" value="KH_1"/>
    <property type="match status" value="4"/>
</dbReference>
<dbReference type="AlphaFoldDB" id="A0A673LTZ5"/>
<keyword evidence="5" id="KW-0963">Cytoplasm</keyword>
<comment type="subcellular location">
    <subcellularLocation>
        <location evidence="2">Cytoplasm</location>
    </subcellularLocation>
    <subcellularLocation>
        <location evidence="1">Nucleus</location>
    </subcellularLocation>
</comment>
<dbReference type="Gene3D" id="3.30.1370.10">
    <property type="entry name" value="K Homology domain, type 1"/>
    <property type="match status" value="2"/>
</dbReference>
<evidence type="ECO:0000313" key="14">
    <source>
        <dbReference type="Ensembl" id="ENSSRHP00000079444.1"/>
    </source>
</evidence>
<dbReference type="PANTHER" id="PTHR10288">
    <property type="entry name" value="KH DOMAIN CONTAINING RNA BINDING PROTEIN"/>
    <property type="match status" value="1"/>
</dbReference>
<dbReference type="PROSITE" id="PS50084">
    <property type="entry name" value="KH_TYPE_1"/>
    <property type="match status" value="4"/>
</dbReference>
<evidence type="ECO:0000259" key="13">
    <source>
        <dbReference type="PROSITE" id="PS50102"/>
    </source>
</evidence>
<name>A0A673LTZ5_9TELE</name>
<dbReference type="InterPro" id="IPR035979">
    <property type="entry name" value="RBD_domain_sf"/>
</dbReference>
<keyword evidence="8" id="KW-0810">Translation regulation</keyword>
<evidence type="ECO:0000256" key="4">
    <source>
        <dbReference type="ARBA" id="ARBA00022448"/>
    </source>
</evidence>
<evidence type="ECO:0000256" key="8">
    <source>
        <dbReference type="ARBA" id="ARBA00022845"/>
    </source>
</evidence>
<dbReference type="SMART" id="SM00322">
    <property type="entry name" value="KH"/>
    <property type="match status" value="4"/>
</dbReference>
<dbReference type="InterPro" id="IPR000504">
    <property type="entry name" value="RRM_dom"/>
</dbReference>
<dbReference type="FunFam" id="3.30.1370.10:FF:000026">
    <property type="entry name" value="Insulin-like growth factor 2 mRNA-binding protein 3"/>
    <property type="match status" value="1"/>
</dbReference>
<evidence type="ECO:0000313" key="15">
    <source>
        <dbReference type="Proteomes" id="UP000472270"/>
    </source>
</evidence>
<comment type="similarity">
    <text evidence="3">Belongs to the RRM IMP/VICKZ family.</text>
</comment>
<evidence type="ECO:0000256" key="12">
    <source>
        <dbReference type="SAM" id="MobiDB-lite"/>
    </source>
</evidence>
<evidence type="ECO:0000256" key="11">
    <source>
        <dbReference type="PROSITE-ProRule" id="PRU00176"/>
    </source>
</evidence>
<dbReference type="Gene3D" id="3.30.310.210">
    <property type="match status" value="1"/>
</dbReference>
<protein>
    <submittedName>
        <fullName evidence="14">Insulin-like growth factor 2 mRNA-binding protein 3</fullName>
    </submittedName>
</protein>
<keyword evidence="10" id="KW-0539">Nucleus</keyword>
<dbReference type="SUPFAM" id="SSF54791">
    <property type="entry name" value="Eukaryotic type KH-domain (KH-domain type I)"/>
    <property type="match status" value="4"/>
</dbReference>
<dbReference type="GO" id="GO:0003723">
    <property type="term" value="F:RNA binding"/>
    <property type="evidence" value="ECO:0007669"/>
    <property type="project" value="UniProtKB-UniRule"/>
</dbReference>
<feature type="region of interest" description="Disordered" evidence="12">
    <location>
        <begin position="522"/>
        <end position="542"/>
    </location>
</feature>